<dbReference type="AlphaFoldDB" id="A0A124EBT8"/>
<gene>
    <name evidence="2" type="ORF">ATE80_28680</name>
</gene>
<evidence type="ECO:0000256" key="1">
    <source>
        <dbReference type="SAM" id="MobiDB-lite"/>
    </source>
</evidence>
<name>A0A124EBT8_9ACTN</name>
<feature type="region of interest" description="Disordered" evidence="1">
    <location>
        <begin position="271"/>
        <end position="302"/>
    </location>
</feature>
<proteinExistence type="predicted"/>
<accession>A0A124EBT8</accession>
<dbReference type="InterPro" id="IPR037278">
    <property type="entry name" value="ARFGAP/RecO"/>
</dbReference>
<dbReference type="RefSeq" id="WP_058945192.1">
    <property type="nucleotide sequence ID" value="NZ_LNSV01000133.1"/>
</dbReference>
<reference evidence="2 3" key="1">
    <citation type="submission" date="2015-11" db="EMBL/GenBank/DDBJ databases">
        <title>Genome-wide analysis reveals the secondary metabolome in Streptomyces kanasensis ZX01.</title>
        <authorList>
            <person name="Zhang G."/>
            <person name="Han L."/>
            <person name="Feng J."/>
            <person name="Zhang X."/>
        </authorList>
    </citation>
    <scope>NUCLEOTIDE SEQUENCE [LARGE SCALE GENOMIC DNA]</scope>
    <source>
        <strain evidence="2 3">ZX01</strain>
    </source>
</reference>
<dbReference type="Proteomes" id="UP000054011">
    <property type="component" value="Unassembled WGS sequence"/>
</dbReference>
<evidence type="ECO:0000313" key="2">
    <source>
        <dbReference type="EMBL" id="KUH35526.1"/>
    </source>
</evidence>
<comment type="caution">
    <text evidence="2">The sequence shown here is derived from an EMBL/GenBank/DDBJ whole genome shotgun (WGS) entry which is preliminary data.</text>
</comment>
<protein>
    <submittedName>
        <fullName evidence="2">Uncharacterized protein</fullName>
    </submittedName>
</protein>
<organism evidence="2 3">
    <name type="scientific">Streptomyces kanasensis</name>
    <dbReference type="NCBI Taxonomy" id="936756"/>
    <lineage>
        <taxon>Bacteria</taxon>
        <taxon>Bacillati</taxon>
        <taxon>Actinomycetota</taxon>
        <taxon>Actinomycetes</taxon>
        <taxon>Kitasatosporales</taxon>
        <taxon>Streptomycetaceae</taxon>
        <taxon>Streptomyces</taxon>
    </lineage>
</organism>
<dbReference type="SUPFAM" id="SSF57863">
    <property type="entry name" value="ArfGap/RecO-like zinc finger"/>
    <property type="match status" value="1"/>
</dbReference>
<evidence type="ECO:0000313" key="3">
    <source>
        <dbReference type="Proteomes" id="UP000054011"/>
    </source>
</evidence>
<dbReference type="EMBL" id="LNSV01000133">
    <property type="protein sequence ID" value="KUH35526.1"/>
    <property type="molecule type" value="Genomic_DNA"/>
</dbReference>
<keyword evidence="3" id="KW-1185">Reference proteome</keyword>
<dbReference type="OrthoDB" id="4077289at2"/>
<sequence>MSEESLGEILGDIEQSVRDFTGAEAVLAEAEQRRDHTRQAVLEQVERLHAEVDAVHAPELIGVLRHLYWQQPGIHGRPLAEAAGLHLNDMLAAIGPAPSGIFCADCGTELLRTSRSWKPPARYGPPLCPDCLSLERDARSRKWRVETMRSRIVAEARVQARAMDWRAAAELVLAFPPLSQKVSRGSTADQQEGVWRGWENARVIRNRLIASAVAGDDTVGVAVDEAQLLVETALRVADWDTARTRDIVDPITHEPALALLTRLNREVRATAQAARERADAAYPPGYEPTEDEESEAWRGTGR</sequence>